<dbReference type="PANTHER" id="PTHR30121:SF11">
    <property type="entry name" value="AAA+ ATPASE DOMAIN-CONTAINING PROTEIN"/>
    <property type="match status" value="1"/>
</dbReference>
<evidence type="ECO:0000313" key="4">
    <source>
        <dbReference type="EMBL" id="PIR94093.1"/>
    </source>
</evidence>
<dbReference type="EMBL" id="PFAP01000019">
    <property type="protein sequence ID" value="PIR94093.1"/>
    <property type="molecule type" value="Genomic_DNA"/>
</dbReference>
<dbReference type="InterPro" id="IPR019476">
    <property type="entry name" value="T4SS_TraD_DNA-bd"/>
</dbReference>
<evidence type="ECO:0008006" key="6">
    <source>
        <dbReference type="Google" id="ProtNLM"/>
    </source>
</evidence>
<sequence length="774" mass="86066">MADSSQDITYFARTDYRGVGAKFGIRRDDRRRHMYIIGKTGMGKSVLIENLVYSDIINGHGVALLDPHGDSVEMIIKSIPPERVNDVVYLNPADLEFPVAFNVLEKVEPKYRHLVASGIVGVFKKLWAESWGPRLEYLLRNAILALLDYPDSTLLGVNRLFIDKDYRKKVIAKVQDPVVKTFWEDEFTKYNQSFMVEAIAPIQNKVGQFLSTSLVRNLVGQVKSTINMRKIMDEGKILLVNLSKGRIGEDSSAMIGNMIVTKIQLAAMSRVDTPEDERRDFYLYVDEFQNFATESFANILSEARKYRLNLIVGHQYVEQLDETVSSAIFGNVGTYVVFRVGAADAEVLVKEFEPFFLEEDLVNLPKFHVYLKLMINGVSSDPFSAGTLPPIAVETGTEETVIAVSRERYGRPRAIVEDKIARWSGVTTDVTIEKAEQQQHEKKMKKIVNKDIDFLASLHGYLHDEGETKPASEGGMAEEPEKEEFFVDCNSCGEKTKITFKPDGVRPVYCKDCLSEYRRQQSTAENMSSNISTVKEELSQTKGDDDEDERPSKWPKKKKWIDYDRARKVQQSLNKPVTPAPAPPVVPKPVSPTSPPTQSPSSQPSPSRPTRDAQSSPRPTYNSTPRPTASPAPRPATNSTPRSASTSTASSPAPSRPTQSSRPQPLPQTRPVSISAPRSASTTTPSSTSRPTQNKRPQARPEPKPVSQGKPIVKKVPDEISLTAALSQGVQSFSGKKKRDVKLDEDIFSNYQSLISGDDSDDDEAVAAGLSVVE</sequence>
<evidence type="ECO:0000259" key="3">
    <source>
        <dbReference type="Pfam" id="PF23477"/>
    </source>
</evidence>
<feature type="compositionally biased region" description="Polar residues" evidence="1">
    <location>
        <begin position="612"/>
        <end position="621"/>
    </location>
</feature>
<dbReference type="AlphaFoldDB" id="A0A2H0V4S7"/>
<feature type="domain" description="CxxC-x17-CxxC" evidence="3">
    <location>
        <begin position="483"/>
        <end position="516"/>
    </location>
</feature>
<dbReference type="PANTHER" id="PTHR30121">
    <property type="entry name" value="UNCHARACTERIZED PROTEIN YJGR-RELATED"/>
    <property type="match status" value="1"/>
</dbReference>
<protein>
    <recommendedName>
        <fullName evidence="6">Type IV secretion system coupling protein TraD DNA-binding domain-containing protein</fullName>
    </recommendedName>
</protein>
<dbReference type="Pfam" id="PF23477">
    <property type="entry name" value="zf_Tbcl_2"/>
    <property type="match status" value="1"/>
</dbReference>
<evidence type="ECO:0000256" key="1">
    <source>
        <dbReference type="SAM" id="MobiDB-lite"/>
    </source>
</evidence>
<dbReference type="InterPro" id="IPR027417">
    <property type="entry name" value="P-loop_NTPase"/>
</dbReference>
<dbReference type="NCBIfam" id="TIGR04272">
    <property type="entry name" value="cxxc_cxxc_Mbark"/>
    <property type="match status" value="1"/>
</dbReference>
<organism evidence="4 5">
    <name type="scientific">Candidatus Falkowbacteria bacterium CG10_big_fil_rev_8_21_14_0_10_39_11</name>
    <dbReference type="NCBI Taxonomy" id="1974565"/>
    <lineage>
        <taxon>Bacteria</taxon>
        <taxon>Candidatus Falkowiibacteriota</taxon>
    </lineage>
</organism>
<proteinExistence type="predicted"/>
<dbReference type="Pfam" id="PF10412">
    <property type="entry name" value="TrwB_AAD_bind"/>
    <property type="match status" value="1"/>
</dbReference>
<feature type="compositionally biased region" description="Basic and acidic residues" evidence="1">
    <location>
        <begin position="534"/>
        <end position="543"/>
    </location>
</feature>
<dbReference type="SUPFAM" id="SSF52540">
    <property type="entry name" value="P-loop containing nucleoside triphosphate hydrolases"/>
    <property type="match status" value="1"/>
</dbReference>
<dbReference type="InterPro" id="IPR026363">
    <property type="entry name" value="CxxC-x17-CxxC_dom"/>
</dbReference>
<dbReference type="Proteomes" id="UP000229901">
    <property type="component" value="Unassembled WGS sequence"/>
</dbReference>
<feature type="compositionally biased region" description="Pro residues" evidence="1">
    <location>
        <begin position="578"/>
        <end position="598"/>
    </location>
</feature>
<name>A0A2H0V4S7_9BACT</name>
<dbReference type="CDD" id="cd01127">
    <property type="entry name" value="TrwB_TraG_TraD_VirD4"/>
    <property type="match status" value="1"/>
</dbReference>
<accession>A0A2H0V4S7</accession>
<feature type="compositionally biased region" description="Polar residues" evidence="1">
    <location>
        <begin position="520"/>
        <end position="533"/>
    </location>
</feature>
<comment type="caution">
    <text evidence="4">The sequence shown here is derived from an EMBL/GenBank/DDBJ whole genome shotgun (WGS) entry which is preliminary data.</text>
</comment>
<gene>
    <name evidence="4" type="ORF">COT97_03120</name>
</gene>
<feature type="region of interest" description="Disordered" evidence="1">
    <location>
        <begin position="520"/>
        <end position="715"/>
    </location>
</feature>
<dbReference type="InterPro" id="IPR051162">
    <property type="entry name" value="T4SS_component"/>
</dbReference>
<feature type="domain" description="Type IV secretion system coupling protein TraD DNA-binding" evidence="2">
    <location>
        <begin position="26"/>
        <end position="343"/>
    </location>
</feature>
<reference evidence="5" key="1">
    <citation type="submission" date="2017-09" db="EMBL/GenBank/DDBJ databases">
        <title>Depth-based differentiation of microbial function through sediment-hosted aquifers and enrichment of novel symbionts in the deep terrestrial subsurface.</title>
        <authorList>
            <person name="Probst A.J."/>
            <person name="Ladd B."/>
            <person name="Jarett J.K."/>
            <person name="Geller-Mcgrath D.E."/>
            <person name="Sieber C.M.K."/>
            <person name="Emerson J.B."/>
            <person name="Anantharaman K."/>
            <person name="Thomas B.C."/>
            <person name="Malmstrom R."/>
            <person name="Stieglmeier M."/>
            <person name="Klingl A."/>
            <person name="Woyke T."/>
            <person name="Ryan C.M."/>
            <person name="Banfield J.F."/>
        </authorList>
    </citation>
    <scope>NUCLEOTIDE SEQUENCE [LARGE SCALE GENOMIC DNA]</scope>
</reference>
<dbReference type="Gene3D" id="3.40.50.300">
    <property type="entry name" value="P-loop containing nucleotide triphosphate hydrolases"/>
    <property type="match status" value="2"/>
</dbReference>
<evidence type="ECO:0000313" key="5">
    <source>
        <dbReference type="Proteomes" id="UP000229901"/>
    </source>
</evidence>
<evidence type="ECO:0000259" key="2">
    <source>
        <dbReference type="Pfam" id="PF10412"/>
    </source>
</evidence>
<feature type="compositionally biased region" description="Low complexity" evidence="1">
    <location>
        <begin position="635"/>
        <end position="692"/>
    </location>
</feature>